<dbReference type="AlphaFoldDB" id="A0A6H2A3E5"/>
<dbReference type="GO" id="GO:0003676">
    <property type="term" value="F:nucleic acid binding"/>
    <property type="evidence" value="ECO:0007669"/>
    <property type="project" value="InterPro"/>
</dbReference>
<organism evidence="2">
    <name type="scientific">viral metagenome</name>
    <dbReference type="NCBI Taxonomy" id="1070528"/>
    <lineage>
        <taxon>unclassified sequences</taxon>
        <taxon>metagenomes</taxon>
        <taxon>organismal metagenomes</taxon>
    </lineage>
</organism>
<evidence type="ECO:0000313" key="3">
    <source>
        <dbReference type="EMBL" id="QJI03697.1"/>
    </source>
</evidence>
<protein>
    <submittedName>
        <fullName evidence="2">Putative VRR-NUC domain-containing protein</fullName>
    </submittedName>
</protein>
<dbReference type="EMBL" id="MT144490">
    <property type="protein sequence ID" value="QJA54249.1"/>
    <property type="molecule type" value="Genomic_DNA"/>
</dbReference>
<gene>
    <name evidence="2" type="ORF">TM448A04548_0004</name>
    <name evidence="3" type="ORF">TM448B04918_0004</name>
</gene>
<evidence type="ECO:0000256" key="1">
    <source>
        <dbReference type="SAM" id="MobiDB-lite"/>
    </source>
</evidence>
<dbReference type="EMBL" id="MT145111">
    <property type="protein sequence ID" value="QJI03697.1"/>
    <property type="molecule type" value="Genomic_DNA"/>
</dbReference>
<name>A0A6H2A3E5_9ZZZZ</name>
<evidence type="ECO:0000313" key="2">
    <source>
        <dbReference type="EMBL" id="QJA54249.1"/>
    </source>
</evidence>
<accession>A0A6H2A3E5</accession>
<proteinExistence type="predicted"/>
<reference evidence="2" key="1">
    <citation type="submission" date="2020-03" db="EMBL/GenBank/DDBJ databases">
        <title>The deep terrestrial virosphere.</title>
        <authorList>
            <person name="Holmfeldt K."/>
            <person name="Nilsson E."/>
            <person name="Simone D."/>
            <person name="Lopez-Fernandez M."/>
            <person name="Wu X."/>
            <person name="de Brujin I."/>
            <person name="Lundin D."/>
            <person name="Andersson A."/>
            <person name="Bertilsson S."/>
            <person name="Dopson M."/>
        </authorList>
    </citation>
    <scope>NUCLEOTIDE SEQUENCE</scope>
    <source>
        <strain evidence="2">TM448A04548</strain>
        <strain evidence="3">TM448B04918</strain>
    </source>
</reference>
<dbReference type="InterPro" id="IPR011856">
    <property type="entry name" value="tRNA_endonuc-like_dom_sf"/>
</dbReference>
<dbReference type="SUPFAM" id="SSF52980">
    <property type="entry name" value="Restriction endonuclease-like"/>
    <property type="match status" value="1"/>
</dbReference>
<feature type="compositionally biased region" description="Polar residues" evidence="1">
    <location>
        <begin position="82"/>
        <end position="96"/>
    </location>
</feature>
<dbReference type="Gene3D" id="3.40.1350.10">
    <property type="match status" value="1"/>
</dbReference>
<sequence length="130" mass="15429">MTKQLKNAETQLRELLEKDGWRVTHKGWPDFACVRDGEMMFVEVKGYRGEMLRKEQHFILTNLAKLGLDCFKWTPDVGFQEITPTTPLPTKSSNNPIRRKLTDVERWNRLTPEQQEYAEKMKTEGKPYYY</sequence>
<dbReference type="InterPro" id="IPR011335">
    <property type="entry name" value="Restrct_endonuc-II-like"/>
</dbReference>
<feature type="region of interest" description="Disordered" evidence="1">
    <location>
        <begin position="82"/>
        <end position="105"/>
    </location>
</feature>